<evidence type="ECO:0008006" key="4">
    <source>
        <dbReference type="Google" id="ProtNLM"/>
    </source>
</evidence>
<gene>
    <name evidence="2" type="ORF">H9K76_14150</name>
</gene>
<evidence type="ECO:0000313" key="2">
    <source>
        <dbReference type="EMBL" id="QNN59809.1"/>
    </source>
</evidence>
<evidence type="ECO:0000256" key="1">
    <source>
        <dbReference type="SAM" id="Phobius"/>
    </source>
</evidence>
<evidence type="ECO:0000313" key="3">
    <source>
        <dbReference type="Proteomes" id="UP000515811"/>
    </source>
</evidence>
<protein>
    <recommendedName>
        <fullName evidence="4">Zinc ribbon domain-containing protein</fullName>
    </recommendedName>
</protein>
<dbReference type="KEGG" id="drg:H9K76_14150"/>
<proteinExistence type="predicted"/>
<reference evidence="2 3" key="1">
    <citation type="submission" date="2020-08" db="EMBL/GenBank/DDBJ databases">
        <title>Genome sequence of Diaphorobacter ruginosibacter DSM 27467T.</title>
        <authorList>
            <person name="Hyun D.-W."/>
            <person name="Bae J.-W."/>
        </authorList>
    </citation>
    <scope>NUCLEOTIDE SEQUENCE [LARGE SCALE GENOMIC DNA]</scope>
    <source>
        <strain evidence="2 3">DSM 27467</strain>
    </source>
</reference>
<dbReference type="EMBL" id="CP060714">
    <property type="protein sequence ID" value="QNN59809.1"/>
    <property type="molecule type" value="Genomic_DNA"/>
</dbReference>
<keyword evidence="1" id="KW-0472">Membrane</keyword>
<feature type="transmembrane region" description="Helical" evidence="1">
    <location>
        <begin position="15"/>
        <end position="41"/>
    </location>
</feature>
<keyword evidence="1" id="KW-1133">Transmembrane helix</keyword>
<accession>A0A7G9RW34</accession>
<keyword evidence="3" id="KW-1185">Reference proteome</keyword>
<dbReference type="Proteomes" id="UP000515811">
    <property type="component" value="Chromosome"/>
</dbReference>
<dbReference type="AlphaFoldDB" id="A0A7G9RW34"/>
<organism evidence="2 3">
    <name type="scientific">Diaphorobacter ruginosibacter</name>
    <dbReference type="NCBI Taxonomy" id="1715720"/>
    <lineage>
        <taxon>Bacteria</taxon>
        <taxon>Pseudomonadati</taxon>
        <taxon>Pseudomonadota</taxon>
        <taxon>Betaproteobacteria</taxon>
        <taxon>Burkholderiales</taxon>
        <taxon>Comamonadaceae</taxon>
        <taxon>Diaphorobacter</taxon>
    </lineage>
</organism>
<dbReference type="RefSeq" id="WP_187600819.1">
    <property type="nucleotide sequence ID" value="NZ_CP060714.1"/>
</dbReference>
<sequence>MRLERLLPWVLMPNIAVAGGGGGGIVLGLIIFLPILVWGFIKLWKFWFQMIFGGLGRAQPQQGGSHPIAQPMAQATKDCPYCAEPILAKARKCKHCGSDLS</sequence>
<keyword evidence="1" id="KW-0812">Transmembrane</keyword>
<name>A0A7G9RW34_9BURK</name>